<dbReference type="GO" id="GO:0005886">
    <property type="term" value="C:plasma membrane"/>
    <property type="evidence" value="ECO:0007669"/>
    <property type="project" value="TreeGrafter"/>
</dbReference>
<dbReference type="PANTHER" id="PTHR34009:SF2">
    <property type="entry name" value="PROTEIN STAR"/>
    <property type="match status" value="1"/>
</dbReference>
<dbReference type="InterPro" id="IPR006342">
    <property type="entry name" value="FkbM_mtfrase"/>
</dbReference>
<accession>A0A1G2HVU7</accession>
<proteinExistence type="predicted"/>
<dbReference type="EMBL" id="MHOP01000002">
    <property type="protein sequence ID" value="OGZ66674.1"/>
    <property type="molecule type" value="Genomic_DNA"/>
</dbReference>
<keyword evidence="1" id="KW-0812">Transmembrane</keyword>
<evidence type="ECO:0000313" key="4">
    <source>
        <dbReference type="Proteomes" id="UP000178774"/>
    </source>
</evidence>
<name>A0A1G2HVU7_9BACT</name>
<keyword evidence="1" id="KW-1133">Transmembrane helix</keyword>
<evidence type="ECO:0000259" key="2">
    <source>
        <dbReference type="Pfam" id="PF05050"/>
    </source>
</evidence>
<organism evidence="3 4">
    <name type="scientific">Candidatus Staskawiczbacteria bacterium RIFCSPHIGHO2_01_FULL_41_41</name>
    <dbReference type="NCBI Taxonomy" id="1802203"/>
    <lineage>
        <taxon>Bacteria</taxon>
        <taxon>Candidatus Staskawicziibacteriota</taxon>
    </lineage>
</organism>
<dbReference type="SUPFAM" id="SSF53335">
    <property type="entry name" value="S-adenosyl-L-methionine-dependent methyltransferases"/>
    <property type="match status" value="1"/>
</dbReference>
<protein>
    <recommendedName>
        <fullName evidence="2">Methyltransferase FkbM domain-containing protein</fullName>
    </recommendedName>
</protein>
<dbReference type="GO" id="GO:0006888">
    <property type="term" value="P:endoplasmic reticulum to Golgi vesicle-mediated transport"/>
    <property type="evidence" value="ECO:0007669"/>
    <property type="project" value="TreeGrafter"/>
</dbReference>
<sequence length="289" mass="33949">MNKEQCYKLSISAFLGVFCIFLITNFIFFKINWLFSILIFCFGVVLLLIVKLYLKIESSVDRIQRELGLSKVINGETDRWNIDEKTGEKKYYSQCKQDQWIIEEVFDYKKNGFFLDLGGADGIDISNTYVLEKKYGWKGICIECEDSLFEKLKSNRNCICVHVCIDDYSKKTIKFTKNRGLIGGIIDQDTDNKGFINTNEFDKKETYALAEILDKYNAPKVIDYFSLDVEGAEHRIFRNFPFDRYKFLAMSIERPNEDLVKNLRENGYIKVGANEFDKLFIHKDFNKYR</sequence>
<keyword evidence="1" id="KW-0472">Membrane</keyword>
<reference evidence="3 4" key="1">
    <citation type="journal article" date="2016" name="Nat. Commun.">
        <title>Thousands of microbial genomes shed light on interconnected biogeochemical processes in an aquifer system.</title>
        <authorList>
            <person name="Anantharaman K."/>
            <person name="Brown C.T."/>
            <person name="Hug L.A."/>
            <person name="Sharon I."/>
            <person name="Castelle C.J."/>
            <person name="Probst A.J."/>
            <person name="Thomas B.C."/>
            <person name="Singh A."/>
            <person name="Wilkins M.J."/>
            <person name="Karaoz U."/>
            <person name="Brodie E.L."/>
            <person name="Williams K.H."/>
            <person name="Hubbard S.S."/>
            <person name="Banfield J.F."/>
        </authorList>
    </citation>
    <scope>NUCLEOTIDE SEQUENCE [LARGE SCALE GENOMIC DNA]</scope>
</reference>
<dbReference type="InterPro" id="IPR053202">
    <property type="entry name" value="EGF_Rcpt_Signaling_Reg"/>
</dbReference>
<gene>
    <name evidence="3" type="ORF">A2822_00560</name>
</gene>
<dbReference type="InterPro" id="IPR029063">
    <property type="entry name" value="SAM-dependent_MTases_sf"/>
</dbReference>
<dbReference type="PANTHER" id="PTHR34009">
    <property type="entry name" value="PROTEIN STAR"/>
    <property type="match status" value="1"/>
</dbReference>
<evidence type="ECO:0000313" key="3">
    <source>
        <dbReference type="EMBL" id="OGZ66674.1"/>
    </source>
</evidence>
<feature type="transmembrane region" description="Helical" evidence="1">
    <location>
        <begin position="33"/>
        <end position="54"/>
    </location>
</feature>
<evidence type="ECO:0000256" key="1">
    <source>
        <dbReference type="SAM" id="Phobius"/>
    </source>
</evidence>
<feature type="transmembrane region" description="Helical" evidence="1">
    <location>
        <begin position="7"/>
        <end position="27"/>
    </location>
</feature>
<dbReference type="AlphaFoldDB" id="A0A1G2HVU7"/>
<dbReference type="GO" id="GO:0005737">
    <property type="term" value="C:cytoplasm"/>
    <property type="evidence" value="ECO:0007669"/>
    <property type="project" value="GOC"/>
</dbReference>
<dbReference type="Pfam" id="PF05050">
    <property type="entry name" value="Methyltransf_21"/>
    <property type="match status" value="1"/>
</dbReference>
<comment type="caution">
    <text evidence="3">The sequence shown here is derived from an EMBL/GenBank/DDBJ whole genome shotgun (WGS) entry which is preliminary data.</text>
</comment>
<dbReference type="GO" id="GO:0016197">
    <property type="term" value="P:endosomal transport"/>
    <property type="evidence" value="ECO:0007669"/>
    <property type="project" value="TreeGrafter"/>
</dbReference>
<feature type="domain" description="Methyltransferase FkbM" evidence="2">
    <location>
        <begin position="116"/>
        <end position="268"/>
    </location>
</feature>
<dbReference type="Proteomes" id="UP000178774">
    <property type="component" value="Unassembled WGS sequence"/>
</dbReference>
<dbReference type="Gene3D" id="3.40.50.150">
    <property type="entry name" value="Vaccinia Virus protein VP39"/>
    <property type="match status" value="1"/>
</dbReference>